<protein>
    <recommendedName>
        <fullName evidence="6">Ketoreductase (KR) domain-containing protein</fullName>
    </recommendedName>
</protein>
<comment type="similarity">
    <text evidence="1">Belongs to the short-chain dehydrogenases/reductases (SDR) family.</text>
</comment>
<dbReference type="SUPFAM" id="SSF51735">
    <property type="entry name" value="NAD(P)-binding Rossmann-fold domains"/>
    <property type="match status" value="1"/>
</dbReference>
<dbReference type="OrthoDB" id="191139at2759"/>
<evidence type="ECO:0000256" key="1">
    <source>
        <dbReference type="ARBA" id="ARBA00006484"/>
    </source>
</evidence>
<reference evidence="4" key="1">
    <citation type="submission" date="2022-11" db="EMBL/GenBank/DDBJ databases">
        <authorList>
            <person name="Petersen C."/>
        </authorList>
    </citation>
    <scope>NUCLEOTIDE SEQUENCE</scope>
    <source>
        <strain evidence="4">IBT 21917</strain>
    </source>
</reference>
<dbReference type="InterPro" id="IPR036291">
    <property type="entry name" value="NAD(P)-bd_dom_sf"/>
</dbReference>
<accession>A0A9W9HRK4</accession>
<dbReference type="PANTHER" id="PTHR24320">
    <property type="entry name" value="RETINOL DEHYDROGENASE"/>
    <property type="match status" value="1"/>
</dbReference>
<dbReference type="AlphaFoldDB" id="A0A9W9HRK4"/>
<evidence type="ECO:0000313" key="5">
    <source>
        <dbReference type="Proteomes" id="UP001146351"/>
    </source>
</evidence>
<dbReference type="Gene3D" id="3.40.50.720">
    <property type="entry name" value="NAD(P)-binding Rossmann-like Domain"/>
    <property type="match status" value="1"/>
</dbReference>
<evidence type="ECO:0008006" key="6">
    <source>
        <dbReference type="Google" id="ProtNLM"/>
    </source>
</evidence>
<organism evidence="4 5">
    <name type="scientific">Penicillium capsulatum</name>
    <dbReference type="NCBI Taxonomy" id="69766"/>
    <lineage>
        <taxon>Eukaryota</taxon>
        <taxon>Fungi</taxon>
        <taxon>Dikarya</taxon>
        <taxon>Ascomycota</taxon>
        <taxon>Pezizomycotina</taxon>
        <taxon>Eurotiomycetes</taxon>
        <taxon>Eurotiomycetidae</taxon>
        <taxon>Eurotiales</taxon>
        <taxon>Aspergillaceae</taxon>
        <taxon>Penicillium</taxon>
    </lineage>
</organism>
<evidence type="ECO:0000256" key="2">
    <source>
        <dbReference type="ARBA" id="ARBA00022857"/>
    </source>
</evidence>
<sequence>MSQHFRSDIRGTEVVEMFPERVKNKTFVLSDLSKCGLAATTADALAYGGAGTIIFLGHSQPELQPVIDHINRKHPQAKIIFITANTGSLASMHAAAATIKELAVPIDGIVGFSRVMAAAWEVTADGIESHFQKNYLCHFVLVNQLLDTMPAGSRVVVMTTSIRREVPAPTWTDVNFSVSLVEGPWVEFFWK</sequence>
<name>A0A9W9HRK4_9EURO</name>
<reference evidence="4" key="2">
    <citation type="journal article" date="2023" name="IMA Fungus">
        <title>Comparative genomic study of the Penicillium genus elucidates a diverse pangenome and 15 lateral gene transfer events.</title>
        <authorList>
            <person name="Petersen C."/>
            <person name="Sorensen T."/>
            <person name="Nielsen M.R."/>
            <person name="Sondergaard T.E."/>
            <person name="Sorensen J.L."/>
            <person name="Fitzpatrick D.A."/>
            <person name="Frisvad J.C."/>
            <person name="Nielsen K.L."/>
        </authorList>
    </citation>
    <scope>NUCLEOTIDE SEQUENCE</scope>
    <source>
        <strain evidence="4">IBT 21917</strain>
    </source>
</reference>
<keyword evidence="5" id="KW-1185">Reference proteome</keyword>
<gene>
    <name evidence="4" type="ORF">N7492_009351</name>
</gene>
<evidence type="ECO:0000256" key="3">
    <source>
        <dbReference type="ARBA" id="ARBA00023002"/>
    </source>
</evidence>
<keyword evidence="3" id="KW-0560">Oxidoreductase</keyword>
<proteinExistence type="inferred from homology"/>
<keyword evidence="2" id="KW-0521">NADP</keyword>
<dbReference type="EMBL" id="JAPQKO010000006">
    <property type="protein sequence ID" value="KAJ5156548.1"/>
    <property type="molecule type" value="Genomic_DNA"/>
</dbReference>
<evidence type="ECO:0000313" key="4">
    <source>
        <dbReference type="EMBL" id="KAJ5156548.1"/>
    </source>
</evidence>
<dbReference type="PANTHER" id="PTHR24320:SF152">
    <property type="entry name" value="SHORT-CHAIN DEHYDROGENASE_REDUCTASE FAMILY PROTEIN"/>
    <property type="match status" value="1"/>
</dbReference>
<dbReference type="Proteomes" id="UP001146351">
    <property type="component" value="Unassembled WGS sequence"/>
</dbReference>
<dbReference type="InterPro" id="IPR002347">
    <property type="entry name" value="SDR_fam"/>
</dbReference>
<comment type="caution">
    <text evidence="4">The sequence shown here is derived from an EMBL/GenBank/DDBJ whole genome shotgun (WGS) entry which is preliminary data.</text>
</comment>
<dbReference type="Pfam" id="PF00106">
    <property type="entry name" value="adh_short"/>
    <property type="match status" value="1"/>
</dbReference>
<dbReference type="GO" id="GO:0016491">
    <property type="term" value="F:oxidoreductase activity"/>
    <property type="evidence" value="ECO:0007669"/>
    <property type="project" value="UniProtKB-KW"/>
</dbReference>